<evidence type="ECO:0000313" key="1">
    <source>
        <dbReference type="EMBL" id="KLO17195.1"/>
    </source>
</evidence>
<sequence>MKPEAKSTAGKCSGVAQCVLLSSIAPITSKICIVTKLDAVLETNNSKINARMRQFCARVVPRFTKVSQRNLDVRVGCDLRGRLQYIHRTREAFQ</sequence>
<dbReference type="Proteomes" id="UP000053477">
    <property type="component" value="Unassembled WGS sequence"/>
</dbReference>
<accession>A0A0H2RYM4</accession>
<proteinExistence type="predicted"/>
<gene>
    <name evidence="1" type="ORF">SCHPADRAFT_900823</name>
</gene>
<reference evidence="1 2" key="1">
    <citation type="submission" date="2015-04" db="EMBL/GenBank/DDBJ databases">
        <title>Complete genome sequence of Schizopora paradoxa KUC8140, a cosmopolitan wood degrader in East Asia.</title>
        <authorList>
            <consortium name="DOE Joint Genome Institute"/>
            <person name="Min B."/>
            <person name="Park H."/>
            <person name="Jang Y."/>
            <person name="Kim J.-J."/>
            <person name="Kim K.H."/>
            <person name="Pangilinan J."/>
            <person name="Lipzen A."/>
            <person name="Riley R."/>
            <person name="Grigoriev I.V."/>
            <person name="Spatafora J.W."/>
            <person name="Choi I.-G."/>
        </authorList>
    </citation>
    <scope>NUCLEOTIDE SEQUENCE [LARGE SCALE GENOMIC DNA]</scope>
    <source>
        <strain evidence="1 2">KUC8140</strain>
    </source>
</reference>
<name>A0A0H2RYM4_9AGAM</name>
<organism evidence="1 2">
    <name type="scientific">Schizopora paradoxa</name>
    <dbReference type="NCBI Taxonomy" id="27342"/>
    <lineage>
        <taxon>Eukaryota</taxon>
        <taxon>Fungi</taxon>
        <taxon>Dikarya</taxon>
        <taxon>Basidiomycota</taxon>
        <taxon>Agaricomycotina</taxon>
        <taxon>Agaricomycetes</taxon>
        <taxon>Hymenochaetales</taxon>
        <taxon>Schizoporaceae</taxon>
        <taxon>Schizopora</taxon>
    </lineage>
</organism>
<keyword evidence="2" id="KW-1185">Reference proteome</keyword>
<protein>
    <submittedName>
        <fullName evidence="1">Uncharacterized protein</fullName>
    </submittedName>
</protein>
<dbReference type="EMBL" id="KQ085907">
    <property type="protein sequence ID" value="KLO17195.1"/>
    <property type="molecule type" value="Genomic_DNA"/>
</dbReference>
<dbReference type="InParanoid" id="A0A0H2RYM4"/>
<dbReference type="AlphaFoldDB" id="A0A0H2RYM4"/>
<evidence type="ECO:0000313" key="2">
    <source>
        <dbReference type="Proteomes" id="UP000053477"/>
    </source>
</evidence>